<sequence>MVPVTTTTFAGSFPGTAPGTAAAVALHGVTRTYGRGPTAVRAVDGVDLEFPRGAWTAVMGPSGSGKSTLLHCAAGLERVDGGRVRLGDTDITAASDDELAALRRERIGFVFQGYHLIGALTAEQNVALPLRLAGRRPPRAEVRAALSMVGLGDRARHRPRELSGGQQQRVAIARAMVTRPEVLFADEPTGALDSASARTVLDLLAAMAARGQTIVMVTHDPAAAARAGAVVFLRDGRVADRLVGASAHDVADRLVRLEA</sequence>
<dbReference type="PROSITE" id="PS50893">
    <property type="entry name" value="ABC_TRANSPORTER_2"/>
    <property type="match status" value="1"/>
</dbReference>
<keyword evidence="1" id="KW-0813">Transport</keyword>
<comment type="caution">
    <text evidence="5">The sequence shown here is derived from an EMBL/GenBank/DDBJ whole genome shotgun (WGS) entry which is preliminary data.</text>
</comment>
<proteinExistence type="predicted"/>
<evidence type="ECO:0000256" key="1">
    <source>
        <dbReference type="ARBA" id="ARBA00022448"/>
    </source>
</evidence>
<dbReference type="InterPro" id="IPR003593">
    <property type="entry name" value="AAA+_ATPase"/>
</dbReference>
<dbReference type="EMBL" id="JAGSOV010000037">
    <property type="protein sequence ID" value="MCO1656729.1"/>
    <property type="molecule type" value="Genomic_DNA"/>
</dbReference>
<dbReference type="SUPFAM" id="SSF52540">
    <property type="entry name" value="P-loop containing nucleoside triphosphate hydrolases"/>
    <property type="match status" value="1"/>
</dbReference>
<dbReference type="Gene3D" id="3.40.50.300">
    <property type="entry name" value="P-loop containing nucleotide triphosphate hydrolases"/>
    <property type="match status" value="1"/>
</dbReference>
<organism evidence="5 6">
    <name type="scientific">Pseudonocardia humida</name>
    <dbReference type="NCBI Taxonomy" id="2800819"/>
    <lineage>
        <taxon>Bacteria</taxon>
        <taxon>Bacillati</taxon>
        <taxon>Actinomycetota</taxon>
        <taxon>Actinomycetes</taxon>
        <taxon>Pseudonocardiales</taxon>
        <taxon>Pseudonocardiaceae</taxon>
        <taxon>Pseudonocardia</taxon>
    </lineage>
</organism>
<dbReference type="InterPro" id="IPR017911">
    <property type="entry name" value="MacB-like_ATP-bd"/>
</dbReference>
<dbReference type="SMART" id="SM00382">
    <property type="entry name" value="AAA"/>
    <property type="match status" value="1"/>
</dbReference>
<reference evidence="5" key="1">
    <citation type="submission" date="2021-04" db="EMBL/GenBank/DDBJ databases">
        <title>Pseudonocardia sp. nov., isolated from sandy soil of mangrove forest.</title>
        <authorList>
            <person name="Zan Z."/>
            <person name="Huang R."/>
            <person name="Liu W."/>
        </authorList>
    </citation>
    <scope>NUCLEOTIDE SEQUENCE</scope>
    <source>
        <strain evidence="5">S2-4</strain>
    </source>
</reference>
<dbReference type="PANTHER" id="PTHR24220:SF685">
    <property type="entry name" value="ABC TRANSPORTER RELATED"/>
    <property type="match status" value="1"/>
</dbReference>
<dbReference type="GO" id="GO:0005524">
    <property type="term" value="F:ATP binding"/>
    <property type="evidence" value="ECO:0007669"/>
    <property type="project" value="UniProtKB-KW"/>
</dbReference>
<keyword evidence="2" id="KW-0547">Nucleotide-binding</keyword>
<evidence type="ECO:0000313" key="5">
    <source>
        <dbReference type="EMBL" id="MCO1656729.1"/>
    </source>
</evidence>
<feature type="domain" description="ABC transporter" evidence="4">
    <location>
        <begin position="24"/>
        <end position="255"/>
    </location>
</feature>
<evidence type="ECO:0000313" key="6">
    <source>
        <dbReference type="Proteomes" id="UP001165283"/>
    </source>
</evidence>
<dbReference type="PANTHER" id="PTHR24220">
    <property type="entry name" value="IMPORT ATP-BINDING PROTEIN"/>
    <property type="match status" value="1"/>
</dbReference>
<dbReference type="Proteomes" id="UP001165283">
    <property type="component" value="Unassembled WGS sequence"/>
</dbReference>
<accession>A0ABT1A1G0</accession>
<dbReference type="InterPro" id="IPR003439">
    <property type="entry name" value="ABC_transporter-like_ATP-bd"/>
</dbReference>
<gene>
    <name evidence="5" type="ORF">KDL28_16850</name>
</gene>
<evidence type="ECO:0000256" key="3">
    <source>
        <dbReference type="ARBA" id="ARBA00022840"/>
    </source>
</evidence>
<evidence type="ECO:0000259" key="4">
    <source>
        <dbReference type="PROSITE" id="PS50893"/>
    </source>
</evidence>
<evidence type="ECO:0000256" key="2">
    <source>
        <dbReference type="ARBA" id="ARBA00022741"/>
    </source>
</evidence>
<dbReference type="InterPro" id="IPR027417">
    <property type="entry name" value="P-loop_NTPase"/>
</dbReference>
<dbReference type="PROSITE" id="PS00211">
    <property type="entry name" value="ABC_TRANSPORTER_1"/>
    <property type="match status" value="1"/>
</dbReference>
<dbReference type="InterPro" id="IPR015854">
    <property type="entry name" value="ABC_transpr_LolD-like"/>
</dbReference>
<name>A0ABT1A1G0_9PSEU</name>
<keyword evidence="6" id="KW-1185">Reference proteome</keyword>
<keyword evidence="3 5" id="KW-0067">ATP-binding</keyword>
<protein>
    <submittedName>
        <fullName evidence="5">ABC transporter ATP-binding protein</fullName>
    </submittedName>
</protein>
<dbReference type="CDD" id="cd03255">
    <property type="entry name" value="ABC_MJ0796_LolCDE_FtsE"/>
    <property type="match status" value="1"/>
</dbReference>
<dbReference type="Pfam" id="PF00005">
    <property type="entry name" value="ABC_tran"/>
    <property type="match status" value="1"/>
</dbReference>
<dbReference type="InterPro" id="IPR017871">
    <property type="entry name" value="ABC_transporter-like_CS"/>
</dbReference>